<name>A0A0B8QNQ7_LACLL</name>
<evidence type="ECO:0000313" key="6">
    <source>
        <dbReference type="Proteomes" id="UP000031847"/>
    </source>
</evidence>
<keyword evidence="5" id="KW-0378">Hydrolase</keyword>
<protein>
    <submittedName>
        <fullName evidence="5">Restriction endonuclease S subunits</fullName>
    </submittedName>
</protein>
<feature type="region of interest" description="Disordered" evidence="4">
    <location>
        <begin position="18"/>
        <end position="48"/>
    </location>
</feature>
<dbReference type="InterPro" id="IPR052021">
    <property type="entry name" value="Type-I_RS_S_subunit"/>
</dbReference>
<dbReference type="PANTHER" id="PTHR30408">
    <property type="entry name" value="TYPE-1 RESTRICTION ENZYME ECOKI SPECIFICITY PROTEIN"/>
    <property type="match status" value="1"/>
</dbReference>
<keyword evidence="2" id="KW-0680">Restriction system</keyword>
<dbReference type="GO" id="GO:0003677">
    <property type="term" value="F:DNA binding"/>
    <property type="evidence" value="ECO:0007669"/>
    <property type="project" value="UniProtKB-KW"/>
</dbReference>
<feature type="compositionally biased region" description="Polar residues" evidence="4">
    <location>
        <begin position="32"/>
        <end position="46"/>
    </location>
</feature>
<accession>A0A0B8QNQ7</accession>
<evidence type="ECO:0000313" key="5">
    <source>
        <dbReference type="EMBL" id="GAM80231.1"/>
    </source>
</evidence>
<dbReference type="Gene3D" id="1.10.287.1120">
    <property type="entry name" value="Bipartite methylase S protein"/>
    <property type="match status" value="1"/>
</dbReference>
<dbReference type="GO" id="GO:0009307">
    <property type="term" value="P:DNA restriction-modification system"/>
    <property type="evidence" value="ECO:0007669"/>
    <property type="project" value="UniProtKB-KW"/>
</dbReference>
<evidence type="ECO:0000256" key="4">
    <source>
        <dbReference type="SAM" id="MobiDB-lite"/>
    </source>
</evidence>
<evidence type="ECO:0000256" key="2">
    <source>
        <dbReference type="ARBA" id="ARBA00022747"/>
    </source>
</evidence>
<organism evidence="5 6">
    <name type="scientific">Lactococcus lactis subsp. lactis</name>
    <name type="common">Streptococcus lactis</name>
    <dbReference type="NCBI Taxonomy" id="1360"/>
    <lineage>
        <taxon>Bacteria</taxon>
        <taxon>Bacillati</taxon>
        <taxon>Bacillota</taxon>
        <taxon>Bacilli</taxon>
        <taxon>Lactobacillales</taxon>
        <taxon>Streptococcaceae</taxon>
        <taxon>Lactococcus</taxon>
    </lineage>
</organism>
<dbReference type="SUPFAM" id="SSF116734">
    <property type="entry name" value="DNA methylase specificity domain"/>
    <property type="match status" value="1"/>
</dbReference>
<gene>
    <name evidence="5" type="ORF">JCM5805K_1342</name>
</gene>
<proteinExistence type="inferred from homology"/>
<dbReference type="REBASE" id="194019">
    <property type="entry name" value="S.Lla19435ORF299P"/>
</dbReference>
<dbReference type="Proteomes" id="UP000031847">
    <property type="component" value="Unassembled WGS sequence"/>
</dbReference>
<dbReference type="Gene3D" id="3.90.220.20">
    <property type="entry name" value="DNA methylase specificity domains"/>
    <property type="match status" value="1"/>
</dbReference>
<evidence type="ECO:0000256" key="3">
    <source>
        <dbReference type="ARBA" id="ARBA00023125"/>
    </source>
</evidence>
<keyword evidence="5" id="KW-0255">Endonuclease</keyword>
<feature type="compositionally biased region" description="Basic and acidic residues" evidence="4">
    <location>
        <begin position="18"/>
        <end position="28"/>
    </location>
</feature>
<sequence length="204" mass="23132">MSKNKKLVPKRRFKEFQNSDAWEQRELGEVGQINTGNTPPTSNSQNYEDDGLLWVTPTDIDGNIIRTTAKKLSKLGIKKARVVPKGSILATCIASIGKNALILEDSAFNQQINSLSPNENNDSYFLLTQSELWSKKMQSIAASGTMQIINKTEFSKLSFYFPVLTEQKHIGEFFSSLDQTITFQQQKLEKLQNIKKAYLNEMFI</sequence>
<comment type="caution">
    <text evidence="5">The sequence shown here is derived from an EMBL/GenBank/DDBJ whole genome shotgun (WGS) entry which is preliminary data.</text>
</comment>
<dbReference type="REBASE" id="110319">
    <property type="entry name" value="S.Lla5805ORF1340P"/>
</dbReference>
<dbReference type="PATRIC" id="fig|1360.96.peg.459"/>
<dbReference type="GO" id="GO:0004519">
    <property type="term" value="F:endonuclease activity"/>
    <property type="evidence" value="ECO:0007669"/>
    <property type="project" value="UniProtKB-KW"/>
</dbReference>
<comment type="similarity">
    <text evidence="1">Belongs to the type-I restriction system S methylase family.</text>
</comment>
<keyword evidence="5" id="KW-0540">Nuclease</keyword>
<dbReference type="InterPro" id="IPR000055">
    <property type="entry name" value="Restrct_endonuc_typeI_TRD"/>
</dbReference>
<dbReference type="CDD" id="cd17286">
    <property type="entry name" value="RMtype1_S_Lla161ORF747P_TRD1-CR1_like"/>
    <property type="match status" value="1"/>
</dbReference>
<dbReference type="EMBL" id="BBSI01000022">
    <property type="protein sequence ID" value="GAM80231.1"/>
    <property type="molecule type" value="Genomic_DNA"/>
</dbReference>
<keyword evidence="3" id="KW-0238">DNA-binding</keyword>
<dbReference type="AlphaFoldDB" id="A0A0B8QNQ7"/>
<dbReference type="InterPro" id="IPR044946">
    <property type="entry name" value="Restrct_endonuc_typeI_TRD_sf"/>
</dbReference>
<evidence type="ECO:0000256" key="1">
    <source>
        <dbReference type="ARBA" id="ARBA00010923"/>
    </source>
</evidence>
<dbReference type="PANTHER" id="PTHR30408:SF12">
    <property type="entry name" value="TYPE I RESTRICTION ENZYME MJAVIII SPECIFICITY SUBUNIT"/>
    <property type="match status" value="1"/>
</dbReference>
<dbReference type="RefSeq" id="WP_023189182.1">
    <property type="nucleotide sequence ID" value="NZ_BAABQR010000002.1"/>
</dbReference>
<dbReference type="Pfam" id="PF01420">
    <property type="entry name" value="Methylase_S"/>
    <property type="match status" value="1"/>
</dbReference>
<reference evidence="5 6" key="1">
    <citation type="submission" date="2015-01" db="EMBL/GenBank/DDBJ databases">
        <title>Lactococcus lactis subsp.lactis JCM 5805 whole genome shotgun sequence.</title>
        <authorList>
            <person name="Fujii T."/>
            <person name="Tomita Y."/>
            <person name="Ikushima S."/>
            <person name="Fujiwara D."/>
        </authorList>
    </citation>
    <scope>NUCLEOTIDE SEQUENCE [LARGE SCALE GENOMIC DNA]</scope>
    <source>
        <strain evidence="5 6">JCM 5805</strain>
    </source>
</reference>